<dbReference type="InterPro" id="IPR011102">
    <property type="entry name" value="Sig_transdc_His_kinase_HWE"/>
</dbReference>
<evidence type="ECO:0000259" key="16">
    <source>
        <dbReference type="PROSITE" id="PS50112"/>
    </source>
</evidence>
<sequence>MAFMTIAAARPWLPFHSEAGQRIRDHDWSTTPLGLLDQWPIALRQAVRMILDHPLPMAVGWTRDYITIYNDAYREMLRGKPEALGLPLLEVWSETSETAAPLFDDVFAGLSHRFTDARFMVLRGGQAEEAFFNYSLSPLRDDAGDVQGILITSFETTAKVHATAKQIGAEKVLRANGERQSLLLQLSDALRIKSDAQEMIEAAARMLGHQLGASRIVFAEFDETNGVANVFFGWFADGAMPFPAVIQLEEYRGAIVEELLAGRTVRIDDIGPPFLQPDHEAIAKLGVKALLSVPVLLRDRMVVNISVHQHTPRHWTDEDAALVKEVVERLWANLVRFRAERALRDSQDLHHFLLSLSDTLGRLVDVADIAEIAVHRLCDRLDVNRVRYGEIEGDTMNVRHECVRGVPPAPRALSLAPFGSAFLERYRAGALIQVNDVAAETRLPEMGRTALKDMQVAAFCDVVLFEEEKRTGLLVVQSATPRNWTSLEVELIRNSAERIRSALKRAQAEAALREGEERFRQFGEASQDVIWIRDAETLQWQYLTPAFEKIYGLDWAEALAGDNYHSWLDLIVPEDRQLASEMTRRVRHGESVAFEYRIRRPIDGTIRWLRNTDFPITDAEGNVRLIGGISHDLTQLRNAQSRLEEVVENIPQLVWRADDPGRWTWASPQWTKFTGQTEEDSRDWGWLDPIHPDDRAPARAAWGRAEAEGQFTAEYRIREKSTGSYRWFQTRATPLRDEHDVIREWFGTSTDIDDIRRLQGRQQVLVEELQHRTFNLMGMVRSTADRTIRSSVNLPDFRAKFRNRIDALARVQRLLSRLEDDGRVTFADLIHAELDAIGFTQAGEQRVTLDGPDDVPLRSSTVQIFAMALHELTTNAVKYGALRQGGGHLHVRWWVEADEQQQRWLHVDWHESGVTMPQEGAAPTGTGQGRALIEKALPYQLHAKTTYVMAADGVRCSIALPISNRGQAETHDAAHQSPDPRG</sequence>
<evidence type="ECO:0000256" key="4">
    <source>
        <dbReference type="ARBA" id="ARBA00022553"/>
    </source>
</evidence>
<evidence type="ECO:0000256" key="2">
    <source>
        <dbReference type="ARBA" id="ARBA00012438"/>
    </source>
</evidence>
<proteinExistence type="predicted"/>
<dbReference type="SMART" id="SM00911">
    <property type="entry name" value="HWE_HK"/>
    <property type="match status" value="1"/>
</dbReference>
<dbReference type="RefSeq" id="WP_183988976.1">
    <property type="nucleotide sequence ID" value="NZ_CBCRYR010000002.1"/>
</dbReference>
<protein>
    <recommendedName>
        <fullName evidence="2">histidine kinase</fullName>
        <ecNumber evidence="2">2.7.13.3</ecNumber>
    </recommendedName>
</protein>
<evidence type="ECO:0000256" key="10">
    <source>
        <dbReference type="ARBA" id="ARBA00022741"/>
    </source>
</evidence>
<evidence type="ECO:0000259" key="17">
    <source>
        <dbReference type="PROSITE" id="PS50113"/>
    </source>
</evidence>
<keyword evidence="4" id="KW-0597">Phosphoprotein</keyword>
<dbReference type="PANTHER" id="PTHR41523">
    <property type="entry name" value="TWO-COMPONENT SYSTEM SENSOR PROTEIN"/>
    <property type="match status" value="1"/>
</dbReference>
<evidence type="ECO:0000256" key="15">
    <source>
        <dbReference type="ARBA" id="ARBA00023170"/>
    </source>
</evidence>
<evidence type="ECO:0000256" key="13">
    <source>
        <dbReference type="ARBA" id="ARBA00022991"/>
    </source>
</evidence>
<dbReference type="Pfam" id="PF08447">
    <property type="entry name" value="PAS_3"/>
    <property type="match status" value="2"/>
</dbReference>
<dbReference type="InterPro" id="IPR035965">
    <property type="entry name" value="PAS-like_dom_sf"/>
</dbReference>
<keyword evidence="13" id="KW-0157">Chromophore</keyword>
<evidence type="ECO:0000256" key="3">
    <source>
        <dbReference type="ARBA" id="ARBA00022543"/>
    </source>
</evidence>
<dbReference type="InterPro" id="IPR000014">
    <property type="entry name" value="PAS"/>
</dbReference>
<evidence type="ECO:0000256" key="14">
    <source>
        <dbReference type="ARBA" id="ARBA00023026"/>
    </source>
</evidence>
<evidence type="ECO:0000256" key="11">
    <source>
        <dbReference type="ARBA" id="ARBA00022777"/>
    </source>
</evidence>
<name>A0A7Y6B667_9SPHN</name>
<dbReference type="FunFam" id="3.30.450.20:FF:000099">
    <property type="entry name" value="Sensory box sensor histidine kinase"/>
    <property type="match status" value="1"/>
</dbReference>
<keyword evidence="8" id="KW-0808">Transferase</keyword>
<gene>
    <name evidence="18" type="ORF">HP438_13290</name>
</gene>
<dbReference type="SMART" id="SM00065">
    <property type="entry name" value="GAF"/>
    <property type="match status" value="2"/>
</dbReference>
<evidence type="ECO:0000256" key="5">
    <source>
        <dbReference type="ARBA" id="ARBA00022606"/>
    </source>
</evidence>
<evidence type="ECO:0000313" key="18">
    <source>
        <dbReference type="EMBL" id="NUU47943.1"/>
    </source>
</evidence>
<dbReference type="Gene3D" id="3.30.450.40">
    <property type="match status" value="2"/>
</dbReference>
<evidence type="ECO:0000256" key="1">
    <source>
        <dbReference type="ARBA" id="ARBA00000085"/>
    </source>
</evidence>
<dbReference type="EC" id="2.7.13.3" evidence="2"/>
<dbReference type="Pfam" id="PF01590">
    <property type="entry name" value="GAF"/>
    <property type="match status" value="2"/>
</dbReference>
<evidence type="ECO:0000313" key="19">
    <source>
        <dbReference type="Proteomes" id="UP000536441"/>
    </source>
</evidence>
<dbReference type="InterPro" id="IPR036890">
    <property type="entry name" value="HATPase_C_sf"/>
</dbReference>
<evidence type="ECO:0000256" key="7">
    <source>
        <dbReference type="ARBA" id="ARBA00022643"/>
    </source>
</evidence>
<dbReference type="GO" id="GO:0004673">
    <property type="term" value="F:protein histidine kinase activity"/>
    <property type="evidence" value="ECO:0007669"/>
    <property type="project" value="UniProtKB-EC"/>
</dbReference>
<dbReference type="Gene3D" id="3.30.450.20">
    <property type="entry name" value="PAS domain"/>
    <property type="match status" value="3"/>
</dbReference>
<comment type="catalytic activity">
    <reaction evidence="1">
        <text>ATP + protein L-histidine = ADP + protein N-phospho-L-histidine.</text>
        <dbReference type="EC" id="2.7.13.3"/>
    </reaction>
</comment>
<feature type="domain" description="PAC" evidence="17">
    <location>
        <begin position="711"/>
        <end position="764"/>
    </location>
</feature>
<reference evidence="18 19" key="1">
    <citation type="submission" date="2020-05" db="EMBL/GenBank/DDBJ databases">
        <title>Genome Sequencing of Type Strains.</title>
        <authorList>
            <person name="Lemaire J.F."/>
            <person name="Inderbitzin P."/>
            <person name="Gregorio O.A."/>
            <person name="Collins S.B."/>
            <person name="Wespe N."/>
            <person name="Knight-Connoni V."/>
        </authorList>
    </citation>
    <scope>NUCLEOTIDE SEQUENCE [LARGE SCALE GENOMIC DNA]</scope>
    <source>
        <strain evidence="18 19">DSM 100049</strain>
    </source>
</reference>
<keyword evidence="3" id="KW-0600">Photoreceptor protein</keyword>
<organism evidence="18 19">
    <name type="scientific">Sphingomonas zeae</name>
    <dbReference type="NCBI Taxonomy" id="1646122"/>
    <lineage>
        <taxon>Bacteria</taxon>
        <taxon>Pseudomonadati</taxon>
        <taxon>Pseudomonadota</taxon>
        <taxon>Alphaproteobacteria</taxon>
        <taxon>Sphingomonadales</taxon>
        <taxon>Sphingomonadaceae</taxon>
        <taxon>Sphingomonas</taxon>
    </lineage>
</organism>
<evidence type="ECO:0000256" key="8">
    <source>
        <dbReference type="ARBA" id="ARBA00022679"/>
    </source>
</evidence>
<evidence type="ECO:0000256" key="6">
    <source>
        <dbReference type="ARBA" id="ARBA00022630"/>
    </source>
</evidence>
<dbReference type="Proteomes" id="UP000536441">
    <property type="component" value="Unassembled WGS sequence"/>
</dbReference>
<dbReference type="GO" id="GO:0005524">
    <property type="term" value="F:ATP binding"/>
    <property type="evidence" value="ECO:0007669"/>
    <property type="project" value="UniProtKB-KW"/>
</dbReference>
<dbReference type="InterPro" id="IPR029016">
    <property type="entry name" value="GAF-like_dom_sf"/>
</dbReference>
<keyword evidence="19" id="KW-1185">Reference proteome</keyword>
<dbReference type="SUPFAM" id="SSF55874">
    <property type="entry name" value="ATPase domain of HSP90 chaperone/DNA topoisomerase II/histidine kinase"/>
    <property type="match status" value="1"/>
</dbReference>
<dbReference type="NCBIfam" id="TIGR00229">
    <property type="entry name" value="sensory_box"/>
    <property type="match status" value="2"/>
</dbReference>
<feature type="domain" description="PAS" evidence="16">
    <location>
        <begin position="639"/>
        <end position="709"/>
    </location>
</feature>
<dbReference type="SUPFAM" id="SSF55781">
    <property type="entry name" value="GAF domain-like"/>
    <property type="match status" value="2"/>
</dbReference>
<dbReference type="SMART" id="SM00091">
    <property type="entry name" value="PAS"/>
    <property type="match status" value="3"/>
</dbReference>
<dbReference type="AlphaFoldDB" id="A0A7Y6B667"/>
<dbReference type="InterPro" id="IPR000700">
    <property type="entry name" value="PAS-assoc_C"/>
</dbReference>
<dbReference type="InterPro" id="IPR003018">
    <property type="entry name" value="GAF"/>
</dbReference>
<accession>A0A7Y6B667</accession>
<dbReference type="Pfam" id="PF07536">
    <property type="entry name" value="HWE_HK"/>
    <property type="match status" value="1"/>
</dbReference>
<keyword evidence="11" id="KW-0418">Kinase</keyword>
<dbReference type="GO" id="GO:0009881">
    <property type="term" value="F:photoreceptor activity"/>
    <property type="evidence" value="ECO:0007669"/>
    <property type="project" value="UniProtKB-KW"/>
</dbReference>
<dbReference type="PROSITE" id="PS50112">
    <property type="entry name" value="PAS"/>
    <property type="match status" value="2"/>
</dbReference>
<keyword evidence="9" id="KW-0677">Repeat</keyword>
<keyword evidence="5" id="KW-0716">Sensory transduction</keyword>
<keyword evidence="14" id="KW-0843">Virulence</keyword>
<dbReference type="InterPro" id="IPR001610">
    <property type="entry name" value="PAC"/>
</dbReference>
<keyword evidence="6" id="KW-0285">Flavoprotein</keyword>
<dbReference type="Gene3D" id="3.30.565.10">
    <property type="entry name" value="Histidine kinase-like ATPase, C-terminal domain"/>
    <property type="match status" value="1"/>
</dbReference>
<dbReference type="CDD" id="cd00130">
    <property type="entry name" value="PAS"/>
    <property type="match status" value="2"/>
</dbReference>
<dbReference type="SMART" id="SM00086">
    <property type="entry name" value="PAC"/>
    <property type="match status" value="2"/>
</dbReference>
<dbReference type="EMBL" id="JABMCH010000066">
    <property type="protein sequence ID" value="NUU47943.1"/>
    <property type="molecule type" value="Genomic_DNA"/>
</dbReference>
<dbReference type="SUPFAM" id="SSF55785">
    <property type="entry name" value="PYP-like sensor domain (PAS domain)"/>
    <property type="match status" value="3"/>
</dbReference>
<evidence type="ECO:0000256" key="9">
    <source>
        <dbReference type="ARBA" id="ARBA00022737"/>
    </source>
</evidence>
<dbReference type="PANTHER" id="PTHR41523:SF8">
    <property type="entry name" value="ETHYLENE RESPONSE SENSOR PROTEIN"/>
    <property type="match status" value="1"/>
</dbReference>
<feature type="domain" description="PAS" evidence="16">
    <location>
        <begin position="515"/>
        <end position="590"/>
    </location>
</feature>
<keyword evidence="7" id="KW-0288">FMN</keyword>
<keyword evidence="12" id="KW-0067">ATP-binding</keyword>
<evidence type="ECO:0000256" key="12">
    <source>
        <dbReference type="ARBA" id="ARBA00022840"/>
    </source>
</evidence>
<keyword evidence="15" id="KW-0675">Receptor</keyword>
<comment type="caution">
    <text evidence="18">The sequence shown here is derived from an EMBL/GenBank/DDBJ whole genome shotgun (WGS) entry which is preliminary data.</text>
</comment>
<feature type="domain" description="PAC" evidence="17">
    <location>
        <begin position="592"/>
        <end position="645"/>
    </location>
</feature>
<keyword evidence="10" id="KW-0547">Nucleotide-binding</keyword>
<dbReference type="PROSITE" id="PS50113">
    <property type="entry name" value="PAC"/>
    <property type="match status" value="2"/>
</dbReference>
<dbReference type="InterPro" id="IPR013655">
    <property type="entry name" value="PAS_fold_3"/>
</dbReference>